<reference evidence="3" key="1">
    <citation type="journal article" date="2013" name="PLoS Genet.">
        <title>The genome of Spraguea lophii and the basis of host-microsporidian interactions.</title>
        <authorList>
            <person name="Campbell S.E."/>
            <person name="Williams T.A."/>
            <person name="Yousuf A."/>
            <person name="Soanes D.M."/>
            <person name="Paszkiewicz K.H."/>
            <person name="Williams B.A.P."/>
        </authorList>
    </citation>
    <scope>NUCLEOTIDE SEQUENCE [LARGE SCALE GENOMIC DNA]</scope>
    <source>
        <strain evidence="3">42_110</strain>
    </source>
</reference>
<proteinExistence type="predicted"/>
<evidence type="ECO:0000313" key="2">
    <source>
        <dbReference type="EMBL" id="EPR79510.1"/>
    </source>
</evidence>
<protein>
    <recommendedName>
        <fullName evidence="4">Ricin B lectin domain-containing protein</fullName>
    </recommendedName>
</protein>
<evidence type="ECO:0008006" key="4">
    <source>
        <dbReference type="Google" id="ProtNLM"/>
    </source>
</evidence>
<feature type="compositionally biased region" description="Low complexity" evidence="1">
    <location>
        <begin position="243"/>
        <end position="260"/>
    </location>
</feature>
<evidence type="ECO:0000313" key="3">
    <source>
        <dbReference type="Proteomes" id="UP000014978"/>
    </source>
</evidence>
<comment type="caution">
    <text evidence="2">The sequence shown here is derived from an EMBL/GenBank/DDBJ whole genome shotgun (WGS) entry which is preliminary data.</text>
</comment>
<dbReference type="HOGENOM" id="CLU_1070290_0_0_1"/>
<dbReference type="InParanoid" id="S7W9A1"/>
<organism evidence="2 3">
    <name type="scientific">Spraguea lophii (strain 42_110)</name>
    <name type="common">Microsporidian parasite</name>
    <dbReference type="NCBI Taxonomy" id="1358809"/>
    <lineage>
        <taxon>Eukaryota</taxon>
        <taxon>Fungi</taxon>
        <taxon>Fungi incertae sedis</taxon>
        <taxon>Microsporidia</taxon>
        <taxon>Spragueidae</taxon>
        <taxon>Spraguea</taxon>
    </lineage>
</organism>
<sequence length="260" mass="29885">MKPIPFDYSKISIGFTFIPSLIFVKNNICIICQISISKYLSSSQLCFMLFFLSFVFCRKFYLQVNEGMGYLLGHNGTRVRTTIDINNADIFEIEYRKDSESFQVVRVRTQNNIALDIAGNKTDLHYWNTDVPDQQFFHVINLPDEKIGVVSGDGRCLEYNKDADYFYRTKCDFTKNVQIFNMVYVDEANGLKKMGLNDDLLGEKLRQLKYNNLARSLSLPNALSNQAQDSKSSMSYSRRVTTSSANPSSYSSRRTYSTTF</sequence>
<evidence type="ECO:0000256" key="1">
    <source>
        <dbReference type="SAM" id="MobiDB-lite"/>
    </source>
</evidence>
<feature type="compositionally biased region" description="Polar residues" evidence="1">
    <location>
        <begin position="224"/>
        <end position="242"/>
    </location>
</feature>
<accession>S7W9A1</accession>
<dbReference type="VEuPathDB" id="MicrosporidiaDB:SLOPH_1766"/>
<dbReference type="EMBL" id="ATCN01000216">
    <property type="protein sequence ID" value="EPR79510.1"/>
    <property type="molecule type" value="Genomic_DNA"/>
</dbReference>
<name>S7W9A1_SPRLO</name>
<dbReference type="AlphaFoldDB" id="S7W9A1"/>
<feature type="region of interest" description="Disordered" evidence="1">
    <location>
        <begin position="224"/>
        <end position="260"/>
    </location>
</feature>
<gene>
    <name evidence="2" type="ORF">SLOPH_1766</name>
</gene>
<dbReference type="Proteomes" id="UP000014978">
    <property type="component" value="Unassembled WGS sequence"/>
</dbReference>
<keyword evidence="3" id="KW-1185">Reference proteome</keyword>